<dbReference type="PROSITE" id="PS00022">
    <property type="entry name" value="EGF_1"/>
    <property type="match status" value="1"/>
</dbReference>
<evidence type="ECO:0000256" key="5">
    <source>
        <dbReference type="ARBA" id="ARBA00022833"/>
    </source>
</evidence>
<dbReference type="PROSITE" id="PS50026">
    <property type="entry name" value="EGF_3"/>
    <property type="match status" value="1"/>
</dbReference>
<keyword evidence="7 10" id="KW-0472">Membrane</keyword>
<dbReference type="AlphaFoldDB" id="A0A8S1MF36"/>
<feature type="disulfide bond" evidence="8">
    <location>
        <begin position="152"/>
        <end position="161"/>
    </location>
</feature>
<protein>
    <recommendedName>
        <fullName evidence="16">RING-type domain-containing protein</fullName>
    </recommendedName>
</protein>
<feature type="transmembrane region" description="Helical" evidence="10">
    <location>
        <begin position="272"/>
        <end position="297"/>
    </location>
</feature>
<evidence type="ECO:0000256" key="8">
    <source>
        <dbReference type="PROSITE-ProRule" id="PRU00076"/>
    </source>
</evidence>
<keyword evidence="8" id="KW-1015">Disulfide bond</keyword>
<evidence type="ECO:0000256" key="6">
    <source>
        <dbReference type="ARBA" id="ARBA00022989"/>
    </source>
</evidence>
<keyword evidence="15" id="KW-1185">Reference proteome</keyword>
<evidence type="ECO:0000256" key="3">
    <source>
        <dbReference type="ARBA" id="ARBA00022723"/>
    </source>
</evidence>
<dbReference type="Pfam" id="PF13639">
    <property type="entry name" value="zf-RING_2"/>
    <property type="match status" value="1"/>
</dbReference>
<proteinExistence type="predicted"/>
<dbReference type="Pfam" id="PF23106">
    <property type="entry name" value="EGF_Teneurin"/>
    <property type="match status" value="1"/>
</dbReference>
<comment type="subcellular location">
    <subcellularLocation>
        <location evidence="1">Membrane</location>
    </subcellularLocation>
</comment>
<sequence>MFILLHLFLECLGQTQTFQNLDIGIHILQTFQTSPKPNYKIVVKLEQEIFDSTQLLICDSEITLLKENCIYDVNSFDLKRNTQIIQLIHGFKLEKYQMQLLSMKQFNEFPQVLGTYSKTISNFSITISTIDISQCALLCQNEGICKDGMCECIEGYFGADCSIEALDITKESLYHKNGFYYFNIKGCDQNTCSLNIKFTQVGKYKQICYAEDWYLLQQNMIEKREIKITDVQSCLSKINNQKLSPQQFSYYIFYFETECENSQEPNNQNTKIILIIVITTVGGSISLCCCIVCYYYFCRKQKEEHQILPTMSLYPKTDIQRYLPKQLYKTLINQYPGLASTDECLICLDKIKESDQVRLTYCTHIFHIQCIDNWLEKNRICPACRSELDEVTLIKIAKQKKNDSLMFENKASRLYGDMGTPNLTMTPQLRSVEITHRH</sequence>
<evidence type="ECO:0000259" key="13">
    <source>
        <dbReference type="PROSITE" id="PS50089"/>
    </source>
</evidence>
<feature type="chain" id="PRO_5035822393" description="RING-type domain-containing protein" evidence="11">
    <location>
        <begin position="18"/>
        <end position="438"/>
    </location>
</feature>
<keyword evidence="4 9" id="KW-0863">Zinc-finger</keyword>
<keyword evidence="2 10" id="KW-0812">Transmembrane</keyword>
<keyword evidence="5" id="KW-0862">Zinc</keyword>
<dbReference type="OMA" id="ICKDGMC"/>
<evidence type="ECO:0000256" key="10">
    <source>
        <dbReference type="SAM" id="Phobius"/>
    </source>
</evidence>
<comment type="caution">
    <text evidence="8">Lacks conserved residue(s) required for the propagation of feature annotation.</text>
</comment>
<dbReference type="InterPro" id="IPR000742">
    <property type="entry name" value="EGF"/>
</dbReference>
<keyword evidence="3" id="KW-0479">Metal-binding</keyword>
<dbReference type="PROSITE" id="PS01186">
    <property type="entry name" value="EGF_2"/>
    <property type="match status" value="1"/>
</dbReference>
<evidence type="ECO:0000313" key="14">
    <source>
        <dbReference type="EMBL" id="CAD8076323.1"/>
    </source>
</evidence>
<feature type="domain" description="RING-type" evidence="13">
    <location>
        <begin position="344"/>
        <end position="385"/>
    </location>
</feature>
<comment type="caution">
    <text evidence="14">The sequence shown here is derived from an EMBL/GenBank/DDBJ whole genome shotgun (WGS) entry which is preliminary data.</text>
</comment>
<evidence type="ECO:0008006" key="16">
    <source>
        <dbReference type="Google" id="ProtNLM"/>
    </source>
</evidence>
<accession>A0A8S1MF36</accession>
<evidence type="ECO:0000256" key="11">
    <source>
        <dbReference type="SAM" id="SignalP"/>
    </source>
</evidence>
<feature type="disulfide bond" evidence="8">
    <location>
        <begin position="135"/>
        <end position="145"/>
    </location>
</feature>
<evidence type="ECO:0000256" key="2">
    <source>
        <dbReference type="ARBA" id="ARBA00022692"/>
    </source>
</evidence>
<keyword evidence="11" id="KW-0732">Signal</keyword>
<evidence type="ECO:0000256" key="9">
    <source>
        <dbReference type="PROSITE-ProRule" id="PRU00175"/>
    </source>
</evidence>
<evidence type="ECO:0000313" key="15">
    <source>
        <dbReference type="Proteomes" id="UP000688137"/>
    </source>
</evidence>
<dbReference type="EMBL" id="CAJJDM010000057">
    <property type="protein sequence ID" value="CAD8076323.1"/>
    <property type="molecule type" value="Genomic_DNA"/>
</dbReference>
<organism evidence="14 15">
    <name type="scientific">Paramecium primaurelia</name>
    <dbReference type="NCBI Taxonomy" id="5886"/>
    <lineage>
        <taxon>Eukaryota</taxon>
        <taxon>Sar</taxon>
        <taxon>Alveolata</taxon>
        <taxon>Ciliophora</taxon>
        <taxon>Intramacronucleata</taxon>
        <taxon>Oligohymenophorea</taxon>
        <taxon>Peniculida</taxon>
        <taxon>Parameciidae</taxon>
        <taxon>Paramecium</taxon>
    </lineage>
</organism>
<feature type="signal peptide" evidence="11">
    <location>
        <begin position="1"/>
        <end position="17"/>
    </location>
</feature>
<dbReference type="PROSITE" id="PS50089">
    <property type="entry name" value="ZF_RING_2"/>
    <property type="match status" value="1"/>
</dbReference>
<dbReference type="PANTHER" id="PTHR46539">
    <property type="entry name" value="E3 UBIQUITIN-PROTEIN LIGASE ATL42"/>
    <property type="match status" value="1"/>
</dbReference>
<reference evidence="14" key="1">
    <citation type="submission" date="2021-01" db="EMBL/GenBank/DDBJ databases">
        <authorList>
            <consortium name="Genoscope - CEA"/>
            <person name="William W."/>
        </authorList>
    </citation>
    <scope>NUCLEOTIDE SEQUENCE</scope>
</reference>
<dbReference type="PANTHER" id="PTHR46539:SF9">
    <property type="entry name" value="RING-H2 FINGER PROTEIN ATL56"/>
    <property type="match status" value="1"/>
</dbReference>
<keyword evidence="8" id="KW-0245">EGF-like domain</keyword>
<dbReference type="SMART" id="SM00184">
    <property type="entry name" value="RING"/>
    <property type="match status" value="1"/>
</dbReference>
<evidence type="ECO:0000256" key="1">
    <source>
        <dbReference type="ARBA" id="ARBA00004370"/>
    </source>
</evidence>
<dbReference type="InterPro" id="IPR001841">
    <property type="entry name" value="Znf_RING"/>
</dbReference>
<evidence type="ECO:0000256" key="4">
    <source>
        <dbReference type="ARBA" id="ARBA00022771"/>
    </source>
</evidence>
<gene>
    <name evidence="14" type="ORF">PPRIM_AZ9-3.1.T0560049</name>
</gene>
<evidence type="ECO:0000259" key="12">
    <source>
        <dbReference type="PROSITE" id="PS50026"/>
    </source>
</evidence>
<name>A0A8S1MF36_PARPR</name>
<feature type="domain" description="EGF-like" evidence="12">
    <location>
        <begin position="131"/>
        <end position="162"/>
    </location>
</feature>
<dbReference type="GO" id="GO:0008270">
    <property type="term" value="F:zinc ion binding"/>
    <property type="evidence" value="ECO:0007669"/>
    <property type="project" value="UniProtKB-KW"/>
</dbReference>
<keyword evidence="6 10" id="KW-1133">Transmembrane helix</keyword>
<dbReference type="GO" id="GO:0016020">
    <property type="term" value="C:membrane"/>
    <property type="evidence" value="ECO:0007669"/>
    <property type="project" value="UniProtKB-SubCell"/>
</dbReference>
<dbReference type="Proteomes" id="UP000688137">
    <property type="component" value="Unassembled WGS sequence"/>
</dbReference>
<evidence type="ECO:0000256" key="7">
    <source>
        <dbReference type="ARBA" id="ARBA00023136"/>
    </source>
</evidence>